<keyword evidence="11 15" id="KW-0472">Membrane</keyword>
<comment type="function">
    <text evidence="15">Probable transporter of a GTP-driven Fe(2+) uptake system.</text>
</comment>
<feature type="transmembrane region" description="Helical" evidence="15">
    <location>
        <begin position="492"/>
        <end position="511"/>
    </location>
</feature>
<feature type="transmembrane region" description="Helical" evidence="15">
    <location>
        <begin position="434"/>
        <end position="454"/>
    </location>
</feature>
<evidence type="ECO:0000256" key="1">
    <source>
        <dbReference type="ARBA" id="ARBA00004651"/>
    </source>
</evidence>
<dbReference type="GO" id="GO:0046872">
    <property type="term" value="F:metal ion binding"/>
    <property type="evidence" value="ECO:0007669"/>
    <property type="project" value="UniProtKB-KW"/>
</dbReference>
<dbReference type="GO" id="GO:0005525">
    <property type="term" value="F:GTP binding"/>
    <property type="evidence" value="ECO:0007669"/>
    <property type="project" value="UniProtKB-KW"/>
</dbReference>
<dbReference type="RefSeq" id="WP_012962967.1">
    <property type="nucleotide sequence ID" value="NC_013799.1"/>
</dbReference>
<dbReference type="Pfam" id="PF07664">
    <property type="entry name" value="FeoB_C"/>
    <property type="match status" value="1"/>
</dbReference>
<dbReference type="GO" id="GO:0005886">
    <property type="term" value="C:plasma membrane"/>
    <property type="evidence" value="ECO:0007669"/>
    <property type="project" value="UniProtKB-SubCell"/>
</dbReference>
<evidence type="ECO:0000256" key="8">
    <source>
        <dbReference type="ARBA" id="ARBA00023004"/>
    </source>
</evidence>
<dbReference type="CDD" id="cd01879">
    <property type="entry name" value="FeoB"/>
    <property type="match status" value="1"/>
</dbReference>
<feature type="transmembrane region" description="Helical" evidence="15">
    <location>
        <begin position="369"/>
        <end position="391"/>
    </location>
</feature>
<dbReference type="AlphaFoldDB" id="D3DG32"/>
<dbReference type="OrthoDB" id="9809127at2"/>
<keyword evidence="4 15" id="KW-0410">Iron transport</keyword>
<dbReference type="PROSITE" id="PS51711">
    <property type="entry name" value="G_FEOB"/>
    <property type="match status" value="1"/>
</dbReference>
<comment type="similarity">
    <text evidence="15">Belongs to the TRAFAC class TrmE-Era-EngA-EngB-Septin-like GTPase superfamily. FeoB GTPase (TC 9.A.8) family.</text>
</comment>
<comment type="subcellular location">
    <subcellularLocation>
        <location evidence="15">Cell inner membrane</location>
        <topology evidence="15">Multi-pass membrane protein</topology>
    </subcellularLocation>
    <subcellularLocation>
        <location evidence="1">Cell membrane</location>
        <topology evidence="1">Multi-pass membrane protein</topology>
    </subcellularLocation>
</comment>
<keyword evidence="3" id="KW-1003">Cell membrane</keyword>
<keyword evidence="9" id="KW-0406">Ion transport</keyword>
<feature type="transmembrane region" description="Helical" evidence="15">
    <location>
        <begin position="403"/>
        <end position="428"/>
    </location>
</feature>
<evidence type="ECO:0000313" key="17">
    <source>
        <dbReference type="EMBL" id="BAI68784.1"/>
    </source>
</evidence>
<evidence type="ECO:0000256" key="9">
    <source>
        <dbReference type="ARBA" id="ARBA00023065"/>
    </source>
</evidence>
<evidence type="ECO:0000256" key="5">
    <source>
        <dbReference type="ARBA" id="ARBA00022692"/>
    </source>
</evidence>
<dbReference type="PANTHER" id="PTHR43185">
    <property type="entry name" value="FERROUS IRON TRANSPORT PROTEIN B"/>
    <property type="match status" value="1"/>
</dbReference>
<keyword evidence="10 13" id="KW-0342">GTP-binding</keyword>
<feature type="transmembrane region" description="Helical" evidence="15">
    <location>
        <begin position="659"/>
        <end position="680"/>
    </location>
</feature>
<dbReference type="Proteomes" id="UP000002574">
    <property type="component" value="Chromosome"/>
</dbReference>
<evidence type="ECO:0000256" key="7">
    <source>
        <dbReference type="ARBA" id="ARBA00022989"/>
    </source>
</evidence>
<evidence type="ECO:0000256" key="13">
    <source>
        <dbReference type="PIRSR" id="PIRSR603373-1"/>
    </source>
</evidence>
<evidence type="ECO:0000313" key="18">
    <source>
        <dbReference type="Proteomes" id="UP000002574"/>
    </source>
</evidence>
<dbReference type="EMBL" id="AP011112">
    <property type="protein sequence ID" value="BAI68784.1"/>
    <property type="molecule type" value="Genomic_DNA"/>
</dbReference>
<evidence type="ECO:0000256" key="6">
    <source>
        <dbReference type="ARBA" id="ARBA00022741"/>
    </source>
</evidence>
<accession>D3DG32</accession>
<dbReference type="InterPro" id="IPR030389">
    <property type="entry name" value="G_FEOB_dom"/>
</dbReference>
<proteinExistence type="inferred from homology"/>
<feature type="transmembrane region" description="Helical" evidence="15">
    <location>
        <begin position="259"/>
        <end position="282"/>
    </location>
</feature>
<dbReference type="InterPro" id="IPR011640">
    <property type="entry name" value="Fe2_transport_prot_B_C"/>
</dbReference>
<evidence type="ECO:0000256" key="4">
    <source>
        <dbReference type="ARBA" id="ARBA00022496"/>
    </source>
</evidence>
<keyword evidence="14" id="KW-0479">Metal-binding</keyword>
<keyword evidence="2 15" id="KW-0813">Transport</keyword>
<evidence type="ECO:0000256" key="3">
    <source>
        <dbReference type="ARBA" id="ARBA00022475"/>
    </source>
</evidence>
<evidence type="ECO:0000256" key="12">
    <source>
        <dbReference type="NCBIfam" id="TIGR00437"/>
    </source>
</evidence>
<dbReference type="KEGG" id="hth:HTH_0318"/>
<feature type="transmembrane region" description="Helical" evidence="15">
    <location>
        <begin position="630"/>
        <end position="653"/>
    </location>
</feature>
<evidence type="ECO:0000256" key="15">
    <source>
        <dbReference type="RuleBase" id="RU362098"/>
    </source>
</evidence>
<protein>
    <recommendedName>
        <fullName evidence="12 15">Ferrous iron transport protein B</fullName>
    </recommendedName>
</protein>
<feature type="binding site" evidence="13">
    <location>
        <begin position="120"/>
        <end position="123"/>
    </location>
    <ligand>
        <name>GTP</name>
        <dbReference type="ChEBI" id="CHEBI:37565"/>
        <label>1</label>
    </ligand>
</feature>
<feature type="domain" description="FeoB-type G" evidence="16">
    <location>
        <begin position="7"/>
        <end position="169"/>
    </location>
</feature>
<sequence>MKVLKKILRVALAGNPNVGKTSILNHLAGTTLKVGNWPGVTVEKREGKATYKDYTLILIDLPGIYTLEPVSEDELIAYRFLTEESPDVIVNVIETPNMERDLLLTAQFLELGMPMVIVLNMMDEAQKLGIEIDTQRLEGLLGIKVVKTNGRTGLGVKEILSAVIETYEKGIKPKEVRYSEEMEKILDALREEASESKHQLIKKLLSYREHAQKLERLYGKPAYHIIRDNRFAFVHGLYNEVVKRKAITSMDITSLLDKFLLHPYLGMTIFLLVMFALFKVSFDFSKPFMDWLDGFLNGFVSPFVRIELEKLGVENWVVRFISEALIGGVGFVLTFTPLIATIYLLLSFLEFTGYLPRIAFLMDRFMHRLGLHGKSLIPLLLGFGCNVPAIVATRTMESRRDKLLVITMIPFMSCPARLVVFSFFAITFFSHPVLVIFSLYLLGILVAFFTAILLKKVAFKGGLDHFVMELPPYRLPTLKLLLRIVWVYLKDFLYRAGTLIFAVSVLIWLSLNLPPGVKTTQDSLAGRFGKLITPIFEPIGITDWRISTSLVPAFLAREIVLSSMATIYSVEKEETKEFLPLQEAKKQVYALKDAAEEAFSSLINPLPKTFEVSEEHNTLRAAITKSMSGASALSFMIFILIYTSCLGTVAVMWREAGRGFALGFLIYSFVMAWIVSFLVYRIGSLV</sequence>
<dbReference type="InterPro" id="IPR005225">
    <property type="entry name" value="Small_GTP-bd"/>
</dbReference>
<keyword evidence="7 15" id="KW-1133">Transmembrane helix</keyword>
<keyword evidence="14" id="KW-0460">Magnesium</keyword>
<dbReference type="GO" id="GO:0015093">
    <property type="term" value="F:ferrous iron transmembrane transporter activity"/>
    <property type="evidence" value="ECO:0007669"/>
    <property type="project" value="UniProtKB-UniRule"/>
</dbReference>
<organism evidence="17 18">
    <name type="scientific">Hydrogenobacter thermophilus (strain DSM 6534 / IAM 12695 / TK-6)</name>
    <dbReference type="NCBI Taxonomy" id="608538"/>
    <lineage>
        <taxon>Bacteria</taxon>
        <taxon>Pseudomonadati</taxon>
        <taxon>Aquificota</taxon>
        <taxon>Aquificia</taxon>
        <taxon>Aquificales</taxon>
        <taxon>Aquificaceae</taxon>
        <taxon>Hydrogenobacter</taxon>
    </lineage>
</organism>
<gene>
    <name evidence="17" type="primary">feoB</name>
    <name evidence="17" type="ordered locus">HTH_0318</name>
</gene>
<dbReference type="InterPro" id="IPR006073">
    <property type="entry name" value="GTP-bd"/>
</dbReference>
<keyword evidence="18" id="KW-1185">Reference proteome</keyword>
<evidence type="ECO:0000256" key="10">
    <source>
        <dbReference type="ARBA" id="ARBA00023134"/>
    </source>
</evidence>
<reference evidence="17 18" key="1">
    <citation type="journal article" date="2010" name="J. Bacteriol.">
        <title>Complete genome sequence of the thermophilic, obligately chemolithoautotrophic hydrogen-oxidizing bacterium Hydrogenobacter thermophilus TK-6.</title>
        <authorList>
            <person name="Arai H."/>
            <person name="Kanbe H."/>
            <person name="Ishii M."/>
            <person name="Igarashi Y."/>
        </authorList>
    </citation>
    <scope>NUCLEOTIDE SEQUENCE [LARGE SCALE GENOMIC DNA]</scope>
    <source>
        <strain evidence="18">DSM 6534 / IAM 12695 / TK-6 [Tokyo]</strain>
    </source>
</reference>
<feature type="binding site" evidence="14">
    <location>
        <position position="25"/>
    </location>
    <ligand>
        <name>Mg(2+)</name>
        <dbReference type="ChEBI" id="CHEBI:18420"/>
        <label>2</label>
    </ligand>
</feature>
<dbReference type="SUPFAM" id="SSF52540">
    <property type="entry name" value="P-loop containing nucleoside triphosphate hydrolases"/>
    <property type="match status" value="1"/>
</dbReference>
<dbReference type="eggNOG" id="COG0370">
    <property type="taxonomic scope" value="Bacteria"/>
</dbReference>
<feature type="binding site" evidence="13">
    <location>
        <begin position="14"/>
        <end position="21"/>
    </location>
    <ligand>
        <name>GTP</name>
        <dbReference type="ChEBI" id="CHEBI:37565"/>
        <label>1</label>
    </ligand>
</feature>
<dbReference type="KEGG" id="hte:Hydth_0316"/>
<dbReference type="STRING" id="608538.HTH_0318"/>
<feature type="binding site" evidence="13">
    <location>
        <begin position="60"/>
        <end position="63"/>
    </location>
    <ligand>
        <name>GTP</name>
        <dbReference type="ChEBI" id="CHEBI:37565"/>
        <label>1</label>
    </ligand>
</feature>
<evidence type="ECO:0000256" key="2">
    <source>
        <dbReference type="ARBA" id="ARBA00022448"/>
    </source>
</evidence>
<keyword evidence="6 13" id="KW-0547">Nucleotide-binding</keyword>
<dbReference type="Gene3D" id="3.40.50.300">
    <property type="entry name" value="P-loop containing nucleotide triphosphate hydrolases"/>
    <property type="match status" value="1"/>
</dbReference>
<dbReference type="PATRIC" id="fig|608538.5.peg.318"/>
<dbReference type="InterPro" id="IPR050860">
    <property type="entry name" value="FeoB_GTPase"/>
</dbReference>
<dbReference type="InterPro" id="IPR003373">
    <property type="entry name" value="Fe2_transport_prot-B"/>
</dbReference>
<dbReference type="NCBIfam" id="TIGR00437">
    <property type="entry name" value="feoB"/>
    <property type="match status" value="1"/>
</dbReference>
<evidence type="ECO:0000259" key="16">
    <source>
        <dbReference type="PROSITE" id="PS51711"/>
    </source>
</evidence>
<dbReference type="InterPro" id="IPR011642">
    <property type="entry name" value="Gate_dom"/>
</dbReference>
<evidence type="ECO:0000256" key="14">
    <source>
        <dbReference type="PIRSR" id="PIRSR603373-2"/>
    </source>
</evidence>
<dbReference type="Pfam" id="PF02421">
    <property type="entry name" value="FeoB_N"/>
    <property type="match status" value="1"/>
</dbReference>
<dbReference type="PANTHER" id="PTHR43185:SF1">
    <property type="entry name" value="FE(2+) TRANSPORTER FEOB"/>
    <property type="match status" value="1"/>
</dbReference>
<feature type="transmembrane region" description="Helical" evidence="15">
    <location>
        <begin position="320"/>
        <end position="349"/>
    </location>
</feature>
<feature type="binding site" evidence="14">
    <location>
        <position position="29"/>
    </location>
    <ligand>
        <name>Mg(2+)</name>
        <dbReference type="ChEBI" id="CHEBI:18420"/>
        <label>2</label>
    </ligand>
</feature>
<evidence type="ECO:0000256" key="11">
    <source>
        <dbReference type="ARBA" id="ARBA00023136"/>
    </source>
</evidence>
<keyword evidence="5 15" id="KW-0812">Transmembrane</keyword>
<dbReference type="Pfam" id="PF07670">
    <property type="entry name" value="Gate"/>
    <property type="match status" value="2"/>
</dbReference>
<dbReference type="InterPro" id="IPR027417">
    <property type="entry name" value="P-loop_NTPase"/>
</dbReference>
<feature type="binding site" evidence="13">
    <location>
        <begin position="39"/>
        <end position="43"/>
    </location>
    <ligand>
        <name>GTP</name>
        <dbReference type="ChEBI" id="CHEBI:37565"/>
        <label>1</label>
    </ligand>
</feature>
<name>D3DG32_HYDTT</name>
<dbReference type="NCBIfam" id="TIGR00231">
    <property type="entry name" value="small_GTP"/>
    <property type="match status" value="1"/>
</dbReference>
<keyword evidence="8 15" id="KW-0408">Iron</keyword>
<dbReference type="PRINTS" id="PR00326">
    <property type="entry name" value="GTP1OBG"/>
</dbReference>